<feature type="region of interest" description="Disordered" evidence="1">
    <location>
        <begin position="246"/>
        <end position="306"/>
    </location>
</feature>
<feature type="compositionally biased region" description="Low complexity" evidence="1">
    <location>
        <begin position="361"/>
        <end position="382"/>
    </location>
</feature>
<feature type="region of interest" description="Disordered" evidence="1">
    <location>
        <begin position="482"/>
        <end position="529"/>
    </location>
</feature>
<feature type="region of interest" description="Disordered" evidence="1">
    <location>
        <begin position="595"/>
        <end position="699"/>
    </location>
</feature>
<feature type="compositionally biased region" description="Basic and acidic residues" evidence="1">
    <location>
        <begin position="262"/>
        <end position="300"/>
    </location>
</feature>
<organism evidence="3 4">
    <name type="scientific">Longimicrobium terrae</name>
    <dbReference type="NCBI Taxonomy" id="1639882"/>
    <lineage>
        <taxon>Bacteria</taxon>
        <taxon>Pseudomonadati</taxon>
        <taxon>Gemmatimonadota</taxon>
        <taxon>Longimicrobiia</taxon>
        <taxon>Longimicrobiales</taxon>
        <taxon>Longimicrobiaceae</taxon>
        <taxon>Longimicrobium</taxon>
    </lineage>
</organism>
<comment type="caution">
    <text evidence="3">The sequence shown here is derived from an EMBL/GenBank/DDBJ whole genome shotgun (WGS) entry which is preliminary data.</text>
</comment>
<dbReference type="PROSITE" id="PS51644">
    <property type="entry name" value="HTH_OST"/>
    <property type="match status" value="2"/>
</dbReference>
<dbReference type="CDD" id="cd11297">
    <property type="entry name" value="PIN_LabA-like_N_1"/>
    <property type="match status" value="1"/>
</dbReference>
<dbReference type="RefSeq" id="WP_183685477.1">
    <property type="nucleotide sequence ID" value="NZ_JACHIA010000001.1"/>
</dbReference>
<sequence length="1050" mass="110308">MNNITPRGFGPTLSSGRSAALLIDFDNVTMNVRSDLGKELNGLLNSDVFRGKIAVRRAYADWRRYPSSVVPMTEASIDLIFAPAYGTSKKNATDLRMAVDAIELAFMRPEIGTFILLTGDSDFSSCVMKLKEYGKYVIGVGMRESASDLLIQNCDEYYSYHNLSGLTRAVEDSGVREDPWELVSKAAQQMIRNRDVMRVDRLKQVMLDLDPGFNEKNIGYSKFSKFISEAQGRGLVRLRKDNQGQWEIVPGEPSPSDEVYTEEPRREREGAFRDRDRGRGRGRFRDRERPRGGDRERERPQPISAEVIFDIESEIAPEAQAERAAAGFAPAETVRAEEPRIEEPRAEEPRVREPRAEAPRPEQAPSQPVAEAPRAEAAPAAEQTDIDPLRNAYSLLQHTVRAMVRGPGQSARDGDVKRRMMEMQPGFDEHTLGFSKFGRFLRQAHEAEVVDVRRQEDGGYEVLLPSSGKRLPAPVLTAGGSAQAPAMAADTSATPSSDVPATDAAPAGRGRGRGRGRRGGAPEGAPALLPGQVGATAEAAAPIPDPRVVEATAAPEADVVTPAEAIQEADDGALVTHREPAVASARIADPASVANRGSSASAGAVGIRARRGGRGRFSAEPSGPPPLLPGQGIPSTTARVEAPAAEPVREEAPAQPVRAEEPARSEAPAQPAREEAPAARDEAPAAPRSVDIGSLGLPTDRDGIVTRISSYNFVGRGTAETLVDNYGENVWRTLDENPDGVRELLGARKSRPLLDQWAAERDALIAAAPAPAPEPEPAAPVEADAPADVDASADAGAAAEAETVVGDTDPTLLGDLILGEEEPARAGRGRSRRGRGRSRGNSAAQADEVIGDTDPTLVGDAGTVAAPAGEEAPAAAAEAEAVVGDTDPTLMGDAVTDAADEGGDAPRRSRSRRGGRGRGRARTEGSADAGEAPAEAAAPEAAPVAEAPAAEESAPARAPRGRGRGRAAAAAPAEAPATEAAPDAEAAPAAPRGRGRGRAAAAPAVDAAPAAPVAEAADTDDGDDDGSGRPRPRRRGGRGRGRARPAGEGE</sequence>
<name>A0A841GIT4_9BACT</name>
<feature type="compositionally biased region" description="Basic and acidic residues" evidence="1">
    <location>
        <begin position="334"/>
        <end position="360"/>
    </location>
</feature>
<dbReference type="CDD" id="cd10146">
    <property type="entry name" value="LabA_like_C"/>
    <property type="match status" value="1"/>
</dbReference>
<feature type="compositionally biased region" description="Basic residues" evidence="1">
    <location>
        <begin position="1030"/>
        <end position="1043"/>
    </location>
</feature>
<reference evidence="3 4" key="1">
    <citation type="submission" date="2020-08" db="EMBL/GenBank/DDBJ databases">
        <title>Genomic Encyclopedia of Type Strains, Phase IV (KMG-IV): sequencing the most valuable type-strain genomes for metagenomic binning, comparative biology and taxonomic classification.</title>
        <authorList>
            <person name="Goeker M."/>
        </authorList>
    </citation>
    <scope>NUCLEOTIDE SEQUENCE [LARGE SCALE GENOMIC DNA]</scope>
    <source>
        <strain evidence="3 4">DSM 29007</strain>
    </source>
</reference>
<feature type="compositionally biased region" description="Low complexity" evidence="1">
    <location>
        <begin position="595"/>
        <end position="607"/>
    </location>
</feature>
<feature type="compositionally biased region" description="Low complexity" evidence="1">
    <location>
        <begin position="924"/>
        <end position="958"/>
    </location>
</feature>
<dbReference type="Pfam" id="PF01936">
    <property type="entry name" value="NYN"/>
    <property type="match status" value="1"/>
</dbReference>
<dbReference type="AlphaFoldDB" id="A0A841GIT4"/>
<feature type="compositionally biased region" description="Low complexity" evidence="1">
    <location>
        <begin position="319"/>
        <end position="332"/>
    </location>
</feature>
<proteinExistence type="predicted"/>
<dbReference type="PANTHER" id="PTHR35811">
    <property type="entry name" value="SLR1870 PROTEIN"/>
    <property type="match status" value="1"/>
</dbReference>
<keyword evidence="4" id="KW-1185">Reference proteome</keyword>
<feature type="domain" description="HTH OST-type" evidence="2">
    <location>
        <begin position="175"/>
        <end position="252"/>
    </location>
</feature>
<accession>A0A841GIT4</accession>
<dbReference type="InterPro" id="IPR025605">
    <property type="entry name" value="OST-HTH/LOTUS_dom"/>
</dbReference>
<feature type="region of interest" description="Disordered" evidence="1">
    <location>
        <begin position="319"/>
        <end position="388"/>
    </location>
</feature>
<dbReference type="Proteomes" id="UP000582837">
    <property type="component" value="Unassembled WGS sequence"/>
</dbReference>
<dbReference type="Gene3D" id="3.40.50.1010">
    <property type="entry name" value="5'-nuclease"/>
    <property type="match status" value="1"/>
</dbReference>
<dbReference type="PANTHER" id="PTHR35811:SF1">
    <property type="entry name" value="HTH OST-TYPE DOMAIN-CONTAINING PROTEIN"/>
    <property type="match status" value="1"/>
</dbReference>
<feature type="compositionally biased region" description="Basic residues" evidence="1">
    <location>
        <begin position="908"/>
        <end position="920"/>
    </location>
</feature>
<feature type="compositionally biased region" description="Low complexity" evidence="1">
    <location>
        <begin position="966"/>
        <end position="1016"/>
    </location>
</feature>
<feature type="compositionally biased region" description="Low complexity" evidence="1">
    <location>
        <begin position="861"/>
        <end position="884"/>
    </location>
</feature>
<evidence type="ECO:0000259" key="2">
    <source>
        <dbReference type="PROSITE" id="PS51644"/>
    </source>
</evidence>
<feature type="domain" description="HTH OST-type" evidence="2">
    <location>
        <begin position="388"/>
        <end position="466"/>
    </location>
</feature>
<feature type="compositionally biased region" description="Basic and acidic residues" evidence="1">
    <location>
        <begin position="672"/>
        <end position="683"/>
    </location>
</feature>
<feature type="region of interest" description="Disordered" evidence="1">
    <location>
        <begin position="795"/>
        <end position="1050"/>
    </location>
</feature>
<evidence type="ECO:0000313" key="4">
    <source>
        <dbReference type="Proteomes" id="UP000582837"/>
    </source>
</evidence>
<evidence type="ECO:0000256" key="1">
    <source>
        <dbReference type="SAM" id="MobiDB-lite"/>
    </source>
</evidence>
<feature type="compositionally biased region" description="Basic residues" evidence="1">
    <location>
        <begin position="827"/>
        <end position="838"/>
    </location>
</feature>
<dbReference type="Pfam" id="PF12872">
    <property type="entry name" value="OST-HTH"/>
    <property type="match status" value="2"/>
</dbReference>
<feature type="compositionally biased region" description="Basic and acidic residues" evidence="1">
    <location>
        <begin position="647"/>
        <end position="664"/>
    </location>
</feature>
<evidence type="ECO:0000313" key="3">
    <source>
        <dbReference type="EMBL" id="MBB6068457.1"/>
    </source>
</evidence>
<dbReference type="InterPro" id="IPR021139">
    <property type="entry name" value="NYN"/>
</dbReference>
<gene>
    <name evidence="3" type="ORF">HNQ61_000068</name>
</gene>
<feature type="compositionally biased region" description="Low complexity" evidence="1">
    <location>
        <begin position="629"/>
        <end position="646"/>
    </location>
</feature>
<dbReference type="EMBL" id="JACHIA010000001">
    <property type="protein sequence ID" value="MBB6068457.1"/>
    <property type="molecule type" value="Genomic_DNA"/>
</dbReference>
<dbReference type="GO" id="GO:0004540">
    <property type="term" value="F:RNA nuclease activity"/>
    <property type="evidence" value="ECO:0007669"/>
    <property type="project" value="InterPro"/>
</dbReference>
<protein>
    <submittedName>
        <fullName evidence="3">Uncharacterized protein (TIGR00288 family)</fullName>
    </submittedName>
</protein>